<name>A0A3P1BN34_9BACT</name>
<dbReference type="Proteomes" id="UP000271925">
    <property type="component" value="Unassembled WGS sequence"/>
</dbReference>
<dbReference type="RefSeq" id="WP_124876713.1">
    <property type="nucleotide sequence ID" value="NZ_RQJO01000009.1"/>
</dbReference>
<evidence type="ECO:0000313" key="1">
    <source>
        <dbReference type="EMBL" id="RRB02550.1"/>
    </source>
</evidence>
<reference evidence="1 2" key="1">
    <citation type="submission" date="2018-11" db="EMBL/GenBank/DDBJ databases">
        <authorList>
            <person name="Zhou Z."/>
            <person name="Wang G."/>
        </authorList>
    </citation>
    <scope>NUCLEOTIDE SEQUENCE [LARGE SCALE GENOMIC DNA]</scope>
    <source>
        <strain evidence="1 2">KCTC52004</strain>
    </source>
</reference>
<dbReference type="AlphaFoldDB" id="A0A3P1BN34"/>
<sequence>MVSRDWICFSGCAIVVNNKLYHDLSRNPAWSGLFGVISRIFSRSDRVATENSVAVARPIVGPKFFASAEAPASAGDQSDQELKDTRLIQVIGLINGRSSDRPFLRVFGEKLTLFFQIEPVSAGNG</sequence>
<comment type="caution">
    <text evidence="1">The sequence shown here is derived from an EMBL/GenBank/DDBJ whole genome shotgun (WGS) entry which is preliminary data.</text>
</comment>
<dbReference type="EMBL" id="RQJO01000009">
    <property type="protein sequence ID" value="RRB02550.1"/>
    <property type="molecule type" value="Genomic_DNA"/>
</dbReference>
<gene>
    <name evidence="1" type="ORF">EHT25_19035</name>
</gene>
<protein>
    <submittedName>
        <fullName evidence="1">Uncharacterized protein</fullName>
    </submittedName>
</protein>
<proteinExistence type="predicted"/>
<evidence type="ECO:0000313" key="2">
    <source>
        <dbReference type="Proteomes" id="UP000271925"/>
    </source>
</evidence>
<organism evidence="1 2">
    <name type="scientific">Larkinella rosea</name>
    <dbReference type="NCBI Taxonomy" id="2025312"/>
    <lineage>
        <taxon>Bacteria</taxon>
        <taxon>Pseudomonadati</taxon>
        <taxon>Bacteroidota</taxon>
        <taxon>Cytophagia</taxon>
        <taxon>Cytophagales</taxon>
        <taxon>Spirosomataceae</taxon>
        <taxon>Larkinella</taxon>
    </lineage>
</organism>
<keyword evidence="2" id="KW-1185">Reference proteome</keyword>
<accession>A0A3P1BN34</accession>